<evidence type="ECO:0000256" key="2">
    <source>
        <dbReference type="ARBA" id="ARBA00009784"/>
    </source>
</evidence>
<keyword evidence="9" id="KW-1185">Reference proteome</keyword>
<dbReference type="GO" id="GO:0005886">
    <property type="term" value="C:plasma membrane"/>
    <property type="evidence" value="ECO:0007669"/>
    <property type="project" value="UniProtKB-SubCell"/>
</dbReference>
<feature type="transmembrane region" description="Helical" evidence="7">
    <location>
        <begin position="45"/>
        <end position="63"/>
    </location>
</feature>
<name>A0A7T7MAF8_9ACTO</name>
<dbReference type="Pfam" id="PF01914">
    <property type="entry name" value="MarC"/>
    <property type="match status" value="1"/>
</dbReference>
<feature type="transmembrane region" description="Helical" evidence="7">
    <location>
        <begin position="111"/>
        <end position="134"/>
    </location>
</feature>
<keyword evidence="6 7" id="KW-0472">Membrane</keyword>
<organism evidence="8 9">
    <name type="scientific">Actinomyces weissii</name>
    <dbReference type="NCBI Taxonomy" id="675090"/>
    <lineage>
        <taxon>Bacteria</taxon>
        <taxon>Bacillati</taxon>
        <taxon>Actinomycetota</taxon>
        <taxon>Actinomycetes</taxon>
        <taxon>Actinomycetales</taxon>
        <taxon>Actinomycetaceae</taxon>
        <taxon>Actinomyces</taxon>
    </lineage>
</organism>
<comment type="similarity">
    <text evidence="2 7">Belongs to the UPF0056 (MarC) family.</text>
</comment>
<protein>
    <recommendedName>
        <fullName evidence="7">UPF0056 membrane protein</fullName>
    </recommendedName>
</protein>
<feature type="transmembrane region" description="Helical" evidence="7">
    <location>
        <begin position="141"/>
        <end position="162"/>
    </location>
</feature>
<evidence type="ECO:0000256" key="7">
    <source>
        <dbReference type="RuleBase" id="RU362048"/>
    </source>
</evidence>
<dbReference type="RefSeq" id="WP_200277171.1">
    <property type="nucleotide sequence ID" value="NZ_CP066802.1"/>
</dbReference>
<keyword evidence="4 7" id="KW-0812">Transmembrane</keyword>
<dbReference type="EMBL" id="CP066802">
    <property type="protein sequence ID" value="QQM67896.1"/>
    <property type="molecule type" value="Genomic_DNA"/>
</dbReference>
<evidence type="ECO:0000256" key="5">
    <source>
        <dbReference type="ARBA" id="ARBA00022989"/>
    </source>
</evidence>
<dbReference type="PANTHER" id="PTHR33508">
    <property type="entry name" value="UPF0056 MEMBRANE PROTEIN YHCE"/>
    <property type="match status" value="1"/>
</dbReference>
<dbReference type="NCBIfam" id="TIGR00427">
    <property type="entry name" value="NAAT family transporter"/>
    <property type="match status" value="1"/>
</dbReference>
<feature type="transmembrane region" description="Helical" evidence="7">
    <location>
        <begin position="70"/>
        <end position="91"/>
    </location>
</feature>
<comment type="subcellular location">
    <subcellularLocation>
        <location evidence="1 7">Cell membrane</location>
        <topology evidence="1 7">Multi-pass membrane protein</topology>
    </subcellularLocation>
</comment>
<evidence type="ECO:0000313" key="9">
    <source>
        <dbReference type="Proteomes" id="UP000595895"/>
    </source>
</evidence>
<feature type="transmembrane region" description="Helical" evidence="7">
    <location>
        <begin position="182"/>
        <end position="204"/>
    </location>
</feature>
<keyword evidence="3" id="KW-1003">Cell membrane</keyword>
<evidence type="ECO:0000256" key="4">
    <source>
        <dbReference type="ARBA" id="ARBA00022692"/>
    </source>
</evidence>
<gene>
    <name evidence="8" type="ORF">JG540_03220</name>
</gene>
<dbReference type="InterPro" id="IPR002771">
    <property type="entry name" value="Multi_antbiot-R_MarC"/>
</dbReference>
<dbReference type="AlphaFoldDB" id="A0A7T7MAF8"/>
<reference evidence="8 9" key="1">
    <citation type="submission" date="2020-12" db="EMBL/GenBank/DDBJ databases">
        <authorList>
            <person name="Zhou J."/>
        </authorList>
    </citation>
    <scope>NUCLEOTIDE SEQUENCE [LARGE SCALE GENOMIC DNA]</scope>
    <source>
        <strain evidence="8 9">CCUG 61299</strain>
    </source>
</reference>
<evidence type="ECO:0000256" key="1">
    <source>
        <dbReference type="ARBA" id="ARBA00004651"/>
    </source>
</evidence>
<evidence type="ECO:0000256" key="3">
    <source>
        <dbReference type="ARBA" id="ARBA00022475"/>
    </source>
</evidence>
<sequence length="210" mass="21831">MSQFFDVALFATTFTTLLVIQDPLGAVPIFLSLTGNQTYQQRKSSAFQATLVSFAVVLAFAVFGRYILRFLGISVPALQVSGGLLLLLVAVELLTGKIDEAPSPESLKSNAALVPLGTPLLAGPGAIVAAMVAVESAASPLSGWMAVTTAIVGTHIAIFLALRSSLTLHRVLGDSAIQVLTRILGLLLAAIATEMMASGVFGFVEMNLGV</sequence>
<keyword evidence="5 7" id="KW-1133">Transmembrane helix</keyword>
<evidence type="ECO:0000313" key="8">
    <source>
        <dbReference type="EMBL" id="QQM67896.1"/>
    </source>
</evidence>
<dbReference type="KEGG" id="awe:JG540_03220"/>
<accession>A0A7T7MAF8</accession>
<dbReference type="PANTHER" id="PTHR33508:SF1">
    <property type="entry name" value="UPF0056 MEMBRANE PROTEIN YHCE"/>
    <property type="match status" value="1"/>
</dbReference>
<dbReference type="Proteomes" id="UP000595895">
    <property type="component" value="Chromosome"/>
</dbReference>
<evidence type="ECO:0000256" key="6">
    <source>
        <dbReference type="ARBA" id="ARBA00023136"/>
    </source>
</evidence>
<comment type="caution">
    <text evidence="7">Lacks conserved residue(s) required for the propagation of feature annotation.</text>
</comment>
<proteinExistence type="inferred from homology"/>